<feature type="compositionally biased region" description="Polar residues" evidence="2">
    <location>
        <begin position="653"/>
        <end position="662"/>
    </location>
</feature>
<keyword evidence="1" id="KW-0175">Coiled coil</keyword>
<gene>
    <name evidence="4" type="ORF">FRACYDRAFT_237165</name>
</gene>
<dbReference type="PANTHER" id="PTHR24115">
    <property type="entry name" value="KINESIN-RELATED"/>
    <property type="match status" value="1"/>
</dbReference>
<feature type="compositionally biased region" description="Basic and acidic residues" evidence="2">
    <location>
        <begin position="727"/>
        <end position="736"/>
    </location>
</feature>
<dbReference type="Gene3D" id="3.40.850.10">
    <property type="entry name" value="Kinesin motor domain"/>
    <property type="match status" value="1"/>
</dbReference>
<dbReference type="SMART" id="SM00129">
    <property type="entry name" value="KISc"/>
    <property type="match status" value="1"/>
</dbReference>
<feature type="compositionally biased region" description="Polar residues" evidence="2">
    <location>
        <begin position="482"/>
        <end position="493"/>
    </location>
</feature>
<feature type="region of interest" description="Disordered" evidence="2">
    <location>
        <begin position="66"/>
        <end position="93"/>
    </location>
</feature>
<proteinExistence type="predicted"/>
<dbReference type="GO" id="GO:0016887">
    <property type="term" value="F:ATP hydrolysis activity"/>
    <property type="evidence" value="ECO:0007669"/>
    <property type="project" value="TreeGrafter"/>
</dbReference>
<dbReference type="GO" id="GO:0008017">
    <property type="term" value="F:microtubule binding"/>
    <property type="evidence" value="ECO:0007669"/>
    <property type="project" value="InterPro"/>
</dbReference>
<feature type="compositionally biased region" description="Basic and acidic residues" evidence="2">
    <location>
        <begin position="495"/>
        <end position="506"/>
    </location>
</feature>
<dbReference type="InterPro" id="IPR027417">
    <property type="entry name" value="P-loop_NTPase"/>
</dbReference>
<feature type="region of interest" description="Disordered" evidence="2">
    <location>
        <begin position="482"/>
        <end position="591"/>
    </location>
</feature>
<feature type="compositionally biased region" description="Basic and acidic residues" evidence="2">
    <location>
        <begin position="748"/>
        <end position="758"/>
    </location>
</feature>
<dbReference type="GO" id="GO:0005524">
    <property type="term" value="F:ATP binding"/>
    <property type="evidence" value="ECO:0007669"/>
    <property type="project" value="InterPro"/>
</dbReference>
<dbReference type="InterPro" id="IPR027640">
    <property type="entry name" value="Kinesin-like_fam"/>
</dbReference>
<name>A0A1E7FL37_9STRA</name>
<feature type="coiled-coil region" evidence="1">
    <location>
        <begin position="792"/>
        <end position="843"/>
    </location>
</feature>
<evidence type="ECO:0000313" key="5">
    <source>
        <dbReference type="Proteomes" id="UP000095751"/>
    </source>
</evidence>
<organism evidence="4 5">
    <name type="scientific">Fragilariopsis cylindrus CCMP1102</name>
    <dbReference type="NCBI Taxonomy" id="635003"/>
    <lineage>
        <taxon>Eukaryota</taxon>
        <taxon>Sar</taxon>
        <taxon>Stramenopiles</taxon>
        <taxon>Ochrophyta</taxon>
        <taxon>Bacillariophyta</taxon>
        <taxon>Bacillariophyceae</taxon>
        <taxon>Bacillariophycidae</taxon>
        <taxon>Bacillariales</taxon>
        <taxon>Bacillariaceae</taxon>
        <taxon>Fragilariopsis</taxon>
    </lineage>
</organism>
<dbReference type="GO" id="GO:0003777">
    <property type="term" value="F:microtubule motor activity"/>
    <property type="evidence" value="ECO:0007669"/>
    <property type="project" value="InterPro"/>
</dbReference>
<dbReference type="PRINTS" id="PR00380">
    <property type="entry name" value="KINESINHEAVY"/>
</dbReference>
<evidence type="ECO:0000256" key="2">
    <source>
        <dbReference type="SAM" id="MobiDB-lite"/>
    </source>
</evidence>
<reference evidence="4 5" key="1">
    <citation type="submission" date="2016-09" db="EMBL/GenBank/DDBJ databases">
        <title>Extensive genetic diversity and differential bi-allelic expression allows diatom success in the polar Southern Ocean.</title>
        <authorList>
            <consortium name="DOE Joint Genome Institute"/>
            <person name="Mock T."/>
            <person name="Otillar R.P."/>
            <person name="Strauss J."/>
            <person name="Dupont C."/>
            <person name="Frickenhaus S."/>
            <person name="Maumus F."/>
            <person name="Mcmullan M."/>
            <person name="Sanges R."/>
            <person name="Schmutz J."/>
            <person name="Toseland A."/>
            <person name="Valas R."/>
            <person name="Veluchamy A."/>
            <person name="Ward B.J."/>
            <person name="Allen A."/>
            <person name="Barry K."/>
            <person name="Falciatore A."/>
            <person name="Ferrante M."/>
            <person name="Fortunato A.E."/>
            <person name="Gloeckner G."/>
            <person name="Gruber A."/>
            <person name="Hipkin R."/>
            <person name="Janech M."/>
            <person name="Kroth P."/>
            <person name="Leese F."/>
            <person name="Lindquist E."/>
            <person name="Lyon B.R."/>
            <person name="Martin J."/>
            <person name="Mayer C."/>
            <person name="Parker M."/>
            <person name="Quesneville H."/>
            <person name="Raymond J."/>
            <person name="Uhlig C."/>
            <person name="Valentin K.U."/>
            <person name="Worden A.Z."/>
            <person name="Armbrust E.V."/>
            <person name="Bowler C."/>
            <person name="Green B."/>
            <person name="Moulton V."/>
            <person name="Van Oosterhout C."/>
            <person name="Grigoriev I."/>
        </authorList>
    </citation>
    <scope>NUCLEOTIDE SEQUENCE [LARGE SCALE GENOMIC DNA]</scope>
    <source>
        <strain evidence="4 5">CCMP1102</strain>
    </source>
</reference>
<dbReference type="InParanoid" id="A0A1E7FL37"/>
<dbReference type="Proteomes" id="UP000095751">
    <property type="component" value="Unassembled WGS sequence"/>
</dbReference>
<evidence type="ECO:0000259" key="3">
    <source>
        <dbReference type="SMART" id="SM00129"/>
    </source>
</evidence>
<dbReference type="KEGG" id="fcy:FRACYDRAFT_237165"/>
<sequence>MMKVSDDVNRRVPPVSIVENHCGIEMETVLRIRPLLKKERDDLILLEARESSTTESNNNEIQTVILNPLNPSPSAGGGSYNNRSRTDSDSTAINTPLECHFNHVLPENTSQDKIYYTIGLPIVTATMNSLKNATSRHHSSRDRMPKSHLLISMGVENSGKTYTCFGGMTIPKRRASQDGLVPRLLDSMFSQSNHASGGSKGFTVQVSILQVTQPKGGGNKSDPNSCQIHDLLATPPQSSSSPFGASPKIKKKLNVRNIAARFERAIPSPVNRRTSKSSDDKIVELDAENIKPAFQNCRNITQAREVLQNGFNTSQKHRTGDQNYHLYITMQPVIDGTKYGDSISILDMAGLEKEKIKQNIRGKQDVTSTNQAANEAVFDCLKTMVNNVNIASAKNTYSDDEVSEVSSVSRWKQPITSEQLKPVPFRRHKVTMILNQLFVQNSSVKVTLLLAAYPGHIDFQQKRMLLQNIEILHGSTLVATPLNTTSAEENSPTRMRMEDRNKDNELHKRRNSSNQKRTVKLATTFEQGQESDDRQTGHQNEQKARVRATPPRAPQRMQKVSPAKPSAPVMNHENRGAPQRMQKVSPAKPSAPVMNQEIRASSSESSRFVEQKVVPSAPAFREVQQQQQQPYIDPVNENFVSDFPGTRIPASAEGNSGFTLESVSFPDPSTALRTSREQRPIAVPQVENDSSNSFRQEAPASFPRKAETKNNLQINQQEKLKSPLGRSRLENSEHHHATSSKTASTQNDSRRKGDDRSFSNENEIPSHCFDDNFAAQANDSYDSKIVDRNNGQNESNNQVKVLEAKLKRSIQEIKALEQICSQLERENAELKNNAREVGRKERQLRWTEQDEEEFVESRKMRQEAQCKIKEPIYDHLEKVKYIYGIKNQWCMTNKKHFSLSLPNQFQRAPALDIRDSNMIQKDESGFKVKSEEGMQKHNKTVLGNNKNMASGLARRASRSIRKSLTPHKSPVQTYQAPAGLSRLKHLAGKRLEYN</sequence>
<dbReference type="InterPro" id="IPR036961">
    <property type="entry name" value="Kinesin_motor_dom_sf"/>
</dbReference>
<dbReference type="GO" id="GO:0005874">
    <property type="term" value="C:microtubule"/>
    <property type="evidence" value="ECO:0007669"/>
    <property type="project" value="TreeGrafter"/>
</dbReference>
<evidence type="ECO:0000313" key="4">
    <source>
        <dbReference type="EMBL" id="OEU18882.1"/>
    </source>
</evidence>
<dbReference type="GO" id="GO:0005871">
    <property type="term" value="C:kinesin complex"/>
    <property type="evidence" value="ECO:0007669"/>
    <property type="project" value="TreeGrafter"/>
</dbReference>
<evidence type="ECO:0000256" key="1">
    <source>
        <dbReference type="SAM" id="Coils"/>
    </source>
</evidence>
<feature type="compositionally biased region" description="Basic and acidic residues" evidence="2">
    <location>
        <begin position="531"/>
        <end position="544"/>
    </location>
</feature>
<keyword evidence="5" id="KW-1185">Reference proteome</keyword>
<protein>
    <recommendedName>
        <fullName evidence="3">Kinesin motor domain-containing protein</fullName>
    </recommendedName>
</protein>
<feature type="domain" description="Kinesin motor" evidence="3">
    <location>
        <begin position="23"/>
        <end position="475"/>
    </location>
</feature>
<dbReference type="OrthoDB" id="47128at2759"/>
<dbReference type="EMBL" id="KV784356">
    <property type="protein sequence ID" value="OEU18882.1"/>
    <property type="molecule type" value="Genomic_DNA"/>
</dbReference>
<dbReference type="InterPro" id="IPR001752">
    <property type="entry name" value="Kinesin_motor_dom"/>
</dbReference>
<dbReference type="GO" id="GO:0007018">
    <property type="term" value="P:microtubule-based movement"/>
    <property type="evidence" value="ECO:0007669"/>
    <property type="project" value="InterPro"/>
</dbReference>
<feature type="region of interest" description="Disordered" evidence="2">
    <location>
        <begin position="642"/>
        <end position="768"/>
    </location>
</feature>
<dbReference type="AlphaFoldDB" id="A0A1E7FL37"/>
<accession>A0A1E7FL37</accession>
<dbReference type="PANTHER" id="PTHR24115:SF1004">
    <property type="entry name" value="KINESIN-LIKE PROTEIN KIF15"/>
    <property type="match status" value="1"/>
</dbReference>
<dbReference type="SUPFAM" id="SSF52540">
    <property type="entry name" value="P-loop containing nucleoside triphosphate hydrolases"/>
    <property type="match status" value="1"/>
</dbReference>